<keyword evidence="2" id="KW-1185">Reference proteome</keyword>
<reference evidence="1" key="1">
    <citation type="submission" date="2024-02" db="EMBL/GenBank/DDBJ databases">
        <title>Metagenome Assembled Genome of Zalaria obscura JY119.</title>
        <authorList>
            <person name="Vighnesh L."/>
            <person name="Jagadeeshwari U."/>
            <person name="Venkata Ramana C."/>
            <person name="Sasikala C."/>
        </authorList>
    </citation>
    <scope>NUCLEOTIDE SEQUENCE</scope>
    <source>
        <strain evidence="1">JY119</strain>
    </source>
</reference>
<gene>
    <name evidence="1" type="ORF">M8818_002706</name>
</gene>
<dbReference type="EMBL" id="JAMKPW020000011">
    <property type="protein sequence ID" value="KAK8213407.1"/>
    <property type="molecule type" value="Genomic_DNA"/>
</dbReference>
<protein>
    <submittedName>
        <fullName evidence="1">Uncharacterized protein</fullName>
    </submittedName>
</protein>
<comment type="caution">
    <text evidence="1">The sequence shown here is derived from an EMBL/GenBank/DDBJ whole genome shotgun (WGS) entry which is preliminary data.</text>
</comment>
<dbReference type="Proteomes" id="UP001320706">
    <property type="component" value="Unassembled WGS sequence"/>
</dbReference>
<name>A0ACC3SGM8_9PEZI</name>
<evidence type="ECO:0000313" key="2">
    <source>
        <dbReference type="Proteomes" id="UP001320706"/>
    </source>
</evidence>
<proteinExistence type="predicted"/>
<evidence type="ECO:0000313" key="1">
    <source>
        <dbReference type="EMBL" id="KAK8213407.1"/>
    </source>
</evidence>
<accession>A0ACC3SGM8</accession>
<organism evidence="1 2">
    <name type="scientific">Zalaria obscura</name>
    <dbReference type="NCBI Taxonomy" id="2024903"/>
    <lineage>
        <taxon>Eukaryota</taxon>
        <taxon>Fungi</taxon>
        <taxon>Dikarya</taxon>
        <taxon>Ascomycota</taxon>
        <taxon>Pezizomycotina</taxon>
        <taxon>Dothideomycetes</taxon>
        <taxon>Dothideomycetidae</taxon>
        <taxon>Dothideales</taxon>
        <taxon>Zalariaceae</taxon>
        <taxon>Zalaria</taxon>
    </lineage>
</organism>
<sequence length="147" mass="16727">MSYFDAFAGFEQKSTAPLATEFARLALSQGWKKGTKTWKNERQACMQTEFAHHVAVDNRLANWQSLCEEVGIAPTPESITKCKKQLKKVHVNLVDLIDARRAGTGKVRRFRNAKDLADYTRKSGKTFPKVKAKDDGYISILLRHVWN</sequence>